<dbReference type="Gene3D" id="3.20.140.10">
    <property type="entry name" value="nicotinate phosphoribosyltransferase"/>
    <property type="match status" value="1"/>
</dbReference>
<dbReference type="SUPFAM" id="SSF54675">
    <property type="entry name" value="Nicotinate/Quinolinate PRTase N-terminal domain-like"/>
    <property type="match status" value="1"/>
</dbReference>
<sequence>MRNLTLLTDLYQLTMLNGYFEKNVHEDVVVFDMFFRKNACKSGYTIVCGIEQLVDYINNLQFSEDDLKYLKSLNLFSDKFLDFLRNFKFTGDIYSVEEGTIMFPNEPVITVKAPLYQAQLIETALLTIVNFQSLIATKASKVCYAAQGDPVFEFGLRRAQGPDAGIYGARAAVIGGCKATANVLAGKMFDIPVVGTQAHSWVQKFDSELKSFEAYADVYPDKCLLLVDTYDVLNSGVPNAIKIFKDLKANGHTPLGIRIDSGDLEYLSVEAKKMLEEAGFTNLSITASNDLDEYTISALKSGNCAINSWGVGTKLITSADSPSLGGVYKLAASYQGDKIIPKIKISEDPEKINNPGYKKVVRIYNKENKAEADLIMLHDEEINTSQPLTIFHPTYTWKETTFEDYTIKDLHKPLFVNGECKFKSKPITEIQQYVQDELNTLWDAYRRLTCPKTYKVDLSQELWDLKTNLLGDKVVQK</sequence>
<dbReference type="PANTHER" id="PTHR11098:SF1">
    <property type="entry name" value="NICOTINATE PHOSPHORIBOSYLTRANSFERASE"/>
    <property type="match status" value="1"/>
</dbReference>
<dbReference type="PANTHER" id="PTHR11098">
    <property type="entry name" value="NICOTINATE PHOSPHORIBOSYLTRANSFERASE"/>
    <property type="match status" value="1"/>
</dbReference>
<comment type="similarity">
    <text evidence="2 9">Belongs to the NAPRTase family.</text>
</comment>
<keyword evidence="7 9" id="KW-0808">Transferase</keyword>
<evidence type="ECO:0000256" key="6">
    <source>
        <dbReference type="ARBA" id="ARBA00022642"/>
    </source>
</evidence>
<dbReference type="GO" id="GO:0016757">
    <property type="term" value="F:glycosyltransferase activity"/>
    <property type="evidence" value="ECO:0007669"/>
    <property type="project" value="UniProtKB-KW"/>
</dbReference>
<gene>
    <name evidence="13" type="ORF">H8923_14605</name>
</gene>
<organism evidence="13 14">
    <name type="scientific">Romboutsia faecis</name>
    <dbReference type="NCBI Taxonomy" id="2764597"/>
    <lineage>
        <taxon>Bacteria</taxon>
        <taxon>Bacillati</taxon>
        <taxon>Bacillota</taxon>
        <taxon>Clostridia</taxon>
        <taxon>Peptostreptococcales</taxon>
        <taxon>Peptostreptococcaceae</taxon>
        <taxon>Romboutsia</taxon>
    </lineage>
</organism>
<name>A0ABR7JSU3_9FIRM</name>
<dbReference type="RefSeq" id="WP_153972673.1">
    <property type="nucleotide sequence ID" value="NZ_JACRWE010000009.1"/>
</dbReference>
<comment type="function">
    <text evidence="9">Catalyzes the first step in the biosynthesis of NAD from nicotinic acid, the ATP-dependent synthesis of beta-nicotinate D-ribonucleotide from nicotinate and 5-phospho-D-ribose 1-phosphate.</text>
</comment>
<evidence type="ECO:0000256" key="9">
    <source>
        <dbReference type="RuleBase" id="RU365100"/>
    </source>
</evidence>
<dbReference type="EMBL" id="JACRWE010000009">
    <property type="protein sequence ID" value="MBC5997989.1"/>
    <property type="molecule type" value="Genomic_DNA"/>
</dbReference>
<dbReference type="Gene3D" id="3.20.20.70">
    <property type="entry name" value="Aldolase class I"/>
    <property type="match status" value="1"/>
</dbReference>
<dbReference type="GO" id="GO:0004516">
    <property type="term" value="F:nicotinate phosphoribosyltransferase activity"/>
    <property type="evidence" value="ECO:0007669"/>
    <property type="project" value="UniProtKB-EC"/>
</dbReference>
<dbReference type="InterPro" id="IPR006405">
    <property type="entry name" value="Nic_PRibTrfase_pncB"/>
</dbReference>
<evidence type="ECO:0000256" key="7">
    <source>
        <dbReference type="ARBA" id="ARBA00022679"/>
    </source>
</evidence>
<dbReference type="Pfam" id="PF17767">
    <property type="entry name" value="NAPRTase_N"/>
    <property type="match status" value="1"/>
</dbReference>
<dbReference type="PIRSF" id="PIRSF000484">
    <property type="entry name" value="NAPRT"/>
    <property type="match status" value="1"/>
</dbReference>
<keyword evidence="5 9" id="KW-0436">Ligase</keyword>
<evidence type="ECO:0000259" key="11">
    <source>
        <dbReference type="Pfam" id="PF17767"/>
    </source>
</evidence>
<dbReference type="InterPro" id="IPR040727">
    <property type="entry name" value="NAPRTase_N"/>
</dbReference>
<evidence type="ECO:0000313" key="13">
    <source>
        <dbReference type="EMBL" id="MBC5997989.1"/>
    </source>
</evidence>
<evidence type="ECO:0000259" key="12">
    <source>
        <dbReference type="Pfam" id="PF17956"/>
    </source>
</evidence>
<dbReference type="InterPro" id="IPR041619">
    <property type="entry name" value="NAPRTase_C"/>
</dbReference>
<keyword evidence="14" id="KW-1185">Reference proteome</keyword>
<evidence type="ECO:0000256" key="8">
    <source>
        <dbReference type="ARBA" id="ARBA00048668"/>
    </source>
</evidence>
<protein>
    <recommendedName>
        <fullName evidence="3 9">Nicotinate phosphoribosyltransferase</fullName>
        <ecNumber evidence="3 9">6.3.4.21</ecNumber>
    </recommendedName>
</protein>
<evidence type="ECO:0000256" key="2">
    <source>
        <dbReference type="ARBA" id="ARBA00010897"/>
    </source>
</evidence>
<dbReference type="SUPFAM" id="SSF51690">
    <property type="entry name" value="Nicotinate/Quinolinate PRTase C-terminal domain-like"/>
    <property type="match status" value="1"/>
</dbReference>
<feature type="domain" description="Nicotinate phosphoribosyltransferase N-terminal" evidence="11">
    <location>
        <begin position="6"/>
        <end position="130"/>
    </location>
</feature>
<evidence type="ECO:0000259" key="10">
    <source>
        <dbReference type="Pfam" id="PF04095"/>
    </source>
</evidence>
<dbReference type="InterPro" id="IPR007229">
    <property type="entry name" value="Nic_PRibTrfase-Fam"/>
</dbReference>
<keyword evidence="13" id="KW-0328">Glycosyltransferase</keyword>
<dbReference type="InterPro" id="IPR013785">
    <property type="entry name" value="Aldolase_TIM"/>
</dbReference>
<keyword evidence="4" id="KW-0597">Phosphoprotein</keyword>
<dbReference type="NCBIfam" id="NF009131">
    <property type="entry name" value="PRK12484.1"/>
    <property type="match status" value="1"/>
</dbReference>
<feature type="domain" description="Nicotinate phosphoribosyltransferase C-terminal" evidence="12">
    <location>
        <begin position="358"/>
        <end position="466"/>
    </location>
</feature>
<dbReference type="Pfam" id="PF04095">
    <property type="entry name" value="NAPRTase"/>
    <property type="match status" value="1"/>
</dbReference>
<feature type="domain" description="Nicotinate/nicotinamide phosphoribosyltransferase" evidence="10">
    <location>
        <begin position="152"/>
        <end position="330"/>
    </location>
</feature>
<comment type="catalytic activity">
    <reaction evidence="8 9">
        <text>5-phospho-alpha-D-ribose 1-diphosphate + nicotinate + ATP + H2O = nicotinate beta-D-ribonucleotide + ADP + phosphate + diphosphate</text>
        <dbReference type="Rhea" id="RHEA:36163"/>
        <dbReference type="ChEBI" id="CHEBI:15377"/>
        <dbReference type="ChEBI" id="CHEBI:30616"/>
        <dbReference type="ChEBI" id="CHEBI:32544"/>
        <dbReference type="ChEBI" id="CHEBI:33019"/>
        <dbReference type="ChEBI" id="CHEBI:43474"/>
        <dbReference type="ChEBI" id="CHEBI:57502"/>
        <dbReference type="ChEBI" id="CHEBI:58017"/>
        <dbReference type="ChEBI" id="CHEBI:456216"/>
        <dbReference type="EC" id="6.3.4.21"/>
    </reaction>
</comment>
<comment type="PTM">
    <text evidence="9">Transiently phosphorylated on a His residue during the reaction cycle. Phosphorylation strongly increases the affinity for substrates and increases the rate of nicotinate D-ribonucleotide production. Dephosphorylation regenerates the low-affinity form of the enzyme, leading to product release.</text>
</comment>
<proteinExistence type="inferred from homology"/>
<dbReference type="EC" id="6.3.4.21" evidence="3 9"/>
<comment type="caution">
    <text evidence="13">The sequence shown here is derived from an EMBL/GenBank/DDBJ whole genome shotgun (WGS) entry which is preliminary data.</text>
</comment>
<evidence type="ECO:0000256" key="4">
    <source>
        <dbReference type="ARBA" id="ARBA00022553"/>
    </source>
</evidence>
<keyword evidence="6 9" id="KW-0662">Pyridine nucleotide biosynthesis</keyword>
<dbReference type="InterPro" id="IPR041525">
    <property type="entry name" value="N/Namide_PRibTrfase"/>
</dbReference>
<evidence type="ECO:0000256" key="5">
    <source>
        <dbReference type="ARBA" id="ARBA00022598"/>
    </source>
</evidence>
<accession>A0ABR7JSU3</accession>
<dbReference type="NCBIfam" id="TIGR01513">
    <property type="entry name" value="NAPRTase_put"/>
    <property type="match status" value="1"/>
</dbReference>
<reference evidence="13 14" key="1">
    <citation type="submission" date="2020-08" db="EMBL/GenBank/DDBJ databases">
        <authorList>
            <person name="Liu C."/>
            <person name="Sun Q."/>
        </authorList>
    </citation>
    <scope>NUCLEOTIDE SEQUENCE [LARGE SCALE GENOMIC DNA]</scope>
    <source>
        <strain evidence="13 14">NSJ-18</strain>
    </source>
</reference>
<dbReference type="NCBIfam" id="NF006695">
    <property type="entry name" value="PRK09243.1-2"/>
    <property type="match status" value="1"/>
</dbReference>
<dbReference type="Pfam" id="PF17956">
    <property type="entry name" value="NAPRTase_C"/>
    <property type="match status" value="1"/>
</dbReference>
<comment type="pathway">
    <text evidence="1 9">Cofactor biosynthesis; NAD(+) biosynthesis; nicotinate D-ribonucleotide from nicotinate: step 1/1.</text>
</comment>
<evidence type="ECO:0000256" key="1">
    <source>
        <dbReference type="ARBA" id="ARBA00004952"/>
    </source>
</evidence>
<evidence type="ECO:0000313" key="14">
    <source>
        <dbReference type="Proteomes" id="UP000609849"/>
    </source>
</evidence>
<dbReference type="CDD" id="cd01570">
    <property type="entry name" value="NAPRTase_A"/>
    <property type="match status" value="1"/>
</dbReference>
<evidence type="ECO:0000256" key="3">
    <source>
        <dbReference type="ARBA" id="ARBA00013236"/>
    </source>
</evidence>
<dbReference type="InterPro" id="IPR036068">
    <property type="entry name" value="Nicotinate_pribotase-like_C"/>
</dbReference>
<dbReference type="Proteomes" id="UP000609849">
    <property type="component" value="Unassembled WGS sequence"/>
</dbReference>